<dbReference type="Pfam" id="PF17782">
    <property type="entry name" value="WHD_DprA"/>
    <property type="match status" value="1"/>
</dbReference>
<dbReference type="InterPro" id="IPR057666">
    <property type="entry name" value="DrpA_SLOG"/>
</dbReference>
<evidence type="ECO:0000259" key="4">
    <source>
        <dbReference type="Pfam" id="PF17782"/>
    </source>
</evidence>
<dbReference type="PANTHER" id="PTHR43022:SF1">
    <property type="entry name" value="PROTEIN SMF"/>
    <property type="match status" value="1"/>
</dbReference>
<feature type="domain" description="Smf/DprA SLOG" evidence="3">
    <location>
        <begin position="100"/>
        <end position="306"/>
    </location>
</feature>
<dbReference type="Pfam" id="PF02481">
    <property type="entry name" value="DNA_processg_A"/>
    <property type="match status" value="1"/>
</dbReference>
<feature type="region of interest" description="Disordered" evidence="2">
    <location>
        <begin position="312"/>
        <end position="333"/>
    </location>
</feature>
<gene>
    <name evidence="5" type="primary">dprA</name>
    <name evidence="5" type="ORF">P8627_06470</name>
</gene>
<evidence type="ECO:0000313" key="5">
    <source>
        <dbReference type="EMBL" id="WGH79901.1"/>
    </source>
</evidence>
<evidence type="ECO:0000256" key="1">
    <source>
        <dbReference type="ARBA" id="ARBA00006525"/>
    </source>
</evidence>
<dbReference type="Gene3D" id="3.40.50.450">
    <property type="match status" value="1"/>
</dbReference>
<evidence type="ECO:0000259" key="3">
    <source>
        <dbReference type="Pfam" id="PF02481"/>
    </source>
</evidence>
<dbReference type="InterPro" id="IPR041614">
    <property type="entry name" value="DprA_WH"/>
</dbReference>
<name>A0ABY8LF18_9RHOB</name>
<dbReference type="Gene3D" id="1.10.10.10">
    <property type="entry name" value="Winged helix-like DNA-binding domain superfamily/Winged helix DNA-binding domain"/>
    <property type="match status" value="1"/>
</dbReference>
<feature type="domain" description="DprA winged helix" evidence="4">
    <location>
        <begin position="329"/>
        <end position="390"/>
    </location>
</feature>
<feature type="compositionally biased region" description="Pro residues" evidence="2">
    <location>
        <begin position="318"/>
        <end position="333"/>
    </location>
</feature>
<dbReference type="NCBIfam" id="TIGR00732">
    <property type="entry name" value="dprA"/>
    <property type="match status" value="1"/>
</dbReference>
<protein>
    <submittedName>
        <fullName evidence="5">DNA-processing protein DprA</fullName>
    </submittedName>
</protein>
<evidence type="ECO:0000256" key="2">
    <source>
        <dbReference type="SAM" id="MobiDB-lite"/>
    </source>
</evidence>
<evidence type="ECO:0000313" key="6">
    <source>
        <dbReference type="Proteomes" id="UP001243420"/>
    </source>
</evidence>
<keyword evidence="6" id="KW-1185">Reference proteome</keyword>
<reference evidence="5 6" key="1">
    <citation type="submission" date="2023-04" db="EMBL/GenBank/DDBJ databases">
        <title>Jannaschia ovalis sp. nov., a marine bacterium isolated from sea tidal flat.</title>
        <authorList>
            <person name="Kwon D.Y."/>
            <person name="Kim J.-J."/>
        </authorList>
    </citation>
    <scope>NUCLEOTIDE SEQUENCE [LARGE SCALE GENOMIC DNA]</scope>
    <source>
        <strain evidence="5 6">GRR-S6-38</strain>
    </source>
</reference>
<organism evidence="5 6">
    <name type="scientific">Jannaschia ovalis</name>
    <dbReference type="NCBI Taxonomy" id="3038773"/>
    <lineage>
        <taxon>Bacteria</taxon>
        <taxon>Pseudomonadati</taxon>
        <taxon>Pseudomonadota</taxon>
        <taxon>Alphaproteobacteria</taxon>
        <taxon>Rhodobacterales</taxon>
        <taxon>Roseobacteraceae</taxon>
        <taxon>Jannaschia</taxon>
    </lineage>
</organism>
<dbReference type="Proteomes" id="UP001243420">
    <property type="component" value="Chromosome"/>
</dbReference>
<dbReference type="PANTHER" id="PTHR43022">
    <property type="entry name" value="PROTEIN SMF"/>
    <property type="match status" value="1"/>
</dbReference>
<dbReference type="EMBL" id="CP122537">
    <property type="protein sequence ID" value="WGH79901.1"/>
    <property type="molecule type" value="Genomic_DNA"/>
</dbReference>
<dbReference type="RefSeq" id="WP_279966894.1">
    <property type="nucleotide sequence ID" value="NZ_CP122537.1"/>
</dbReference>
<dbReference type="InterPro" id="IPR036388">
    <property type="entry name" value="WH-like_DNA-bd_sf"/>
</dbReference>
<dbReference type="InterPro" id="IPR003488">
    <property type="entry name" value="DprA"/>
</dbReference>
<dbReference type="SUPFAM" id="SSF102405">
    <property type="entry name" value="MCP/YpsA-like"/>
    <property type="match status" value="1"/>
</dbReference>
<comment type="similarity">
    <text evidence="1">Belongs to the DprA/Smf family.</text>
</comment>
<accession>A0ABY8LF18</accession>
<sequence length="395" mass="40844">MDYDLPELLRVPETLAEGPLPLFDAPPPQDELFARLRLARSRRVGPATFRRLIAAHGDARTALAALPEIAAQAGDRDYAAADPEEIRREVRAAKKAGARLLTLGAPGYPKRLEEVSDAPPVLWVQGEPKLLARRTVAVVGTRNASSLALRMARALGRDLAAASVTVVSGLARGVDAAAHDAALAGGTAAVHAGGLDCPYPAENTGLAAKIAAEGCALSERPMGLRPTARDFPRRNRIVSGVAQAVIVVEAAARSGSMITARDAADQGREVLAVPGHPFDTRAAGCLMLLRDGATLLRGVDDVLEVLARLDTPGAQDEAPPPAAQPPVMAPPAPDSAALQARILALLSPVPVAEDQLLRDLSAGGALPAAALAAELSEMELAGRLSRRAGGGIVSV</sequence>
<proteinExistence type="inferred from homology"/>
<dbReference type="Pfam" id="PF21102">
    <property type="entry name" value="DprA_N"/>
    <property type="match status" value="1"/>
</dbReference>